<gene>
    <name evidence="2" type="ORF">V6x_13820</name>
</gene>
<name>A0A517W8W6_9PLAN</name>
<keyword evidence="1" id="KW-0472">Membrane</keyword>
<evidence type="ECO:0000313" key="2">
    <source>
        <dbReference type="EMBL" id="QDU01700.1"/>
    </source>
</evidence>
<dbReference type="RefSeq" id="WP_145037873.1">
    <property type="nucleotide sequence ID" value="NZ_CP036347.1"/>
</dbReference>
<evidence type="ECO:0000256" key="1">
    <source>
        <dbReference type="SAM" id="Phobius"/>
    </source>
</evidence>
<organism evidence="2 3">
    <name type="scientific">Gimesia chilikensis</name>
    <dbReference type="NCBI Taxonomy" id="2605989"/>
    <lineage>
        <taxon>Bacteria</taxon>
        <taxon>Pseudomonadati</taxon>
        <taxon>Planctomycetota</taxon>
        <taxon>Planctomycetia</taxon>
        <taxon>Planctomycetales</taxon>
        <taxon>Planctomycetaceae</taxon>
        <taxon>Gimesia</taxon>
    </lineage>
</organism>
<proteinExistence type="predicted"/>
<keyword evidence="1" id="KW-0812">Transmembrane</keyword>
<accession>A0A517W8W6</accession>
<dbReference type="EMBL" id="CP036347">
    <property type="protein sequence ID" value="QDU01700.1"/>
    <property type="molecule type" value="Genomic_DNA"/>
</dbReference>
<protein>
    <submittedName>
        <fullName evidence="2">Uncharacterized protein</fullName>
    </submittedName>
</protein>
<dbReference type="AlphaFoldDB" id="A0A517W8W6"/>
<feature type="transmembrane region" description="Helical" evidence="1">
    <location>
        <begin position="24"/>
        <end position="42"/>
    </location>
</feature>
<dbReference type="Proteomes" id="UP000320722">
    <property type="component" value="Chromosome"/>
</dbReference>
<keyword evidence="1" id="KW-1133">Transmembrane helix</keyword>
<sequence>MTDVVVKPETAPDKSSRKRWPTSWWVLLAFSLLILLFFPFGHETWFKCAACSMSHSELRIVGILTSCSEEETECSKWYRANVESQHEHVWVRGPMGYGKSIYGYIFYGSDIYSPDGYRMPMFMTQIGSRVSGPLFFLGGDSSKLEMYKASPAPVLTRDLFLNFPVLNHPIQQNTNSKWKYSDV</sequence>
<reference evidence="2 3" key="1">
    <citation type="submission" date="2019-02" db="EMBL/GenBank/DDBJ databases">
        <title>Deep-cultivation of Planctomycetes and their phenomic and genomic characterization uncovers novel biology.</title>
        <authorList>
            <person name="Wiegand S."/>
            <person name="Jogler M."/>
            <person name="Boedeker C."/>
            <person name="Pinto D."/>
            <person name="Vollmers J."/>
            <person name="Rivas-Marin E."/>
            <person name="Kohn T."/>
            <person name="Peeters S.H."/>
            <person name="Heuer A."/>
            <person name="Rast P."/>
            <person name="Oberbeckmann S."/>
            <person name="Bunk B."/>
            <person name="Jeske O."/>
            <person name="Meyerdierks A."/>
            <person name="Storesund J.E."/>
            <person name="Kallscheuer N."/>
            <person name="Luecker S."/>
            <person name="Lage O.M."/>
            <person name="Pohl T."/>
            <person name="Merkel B.J."/>
            <person name="Hornburger P."/>
            <person name="Mueller R.-W."/>
            <person name="Bruemmer F."/>
            <person name="Labrenz M."/>
            <person name="Spormann A.M."/>
            <person name="Op den Camp H."/>
            <person name="Overmann J."/>
            <person name="Amann R."/>
            <person name="Jetten M.S.M."/>
            <person name="Mascher T."/>
            <person name="Medema M.H."/>
            <person name="Devos D.P."/>
            <person name="Kaster A.-K."/>
            <person name="Ovreas L."/>
            <person name="Rohde M."/>
            <person name="Galperin M.Y."/>
            <person name="Jogler C."/>
        </authorList>
    </citation>
    <scope>NUCLEOTIDE SEQUENCE [LARGE SCALE GENOMIC DNA]</scope>
    <source>
        <strain evidence="2 3">V6</strain>
    </source>
</reference>
<evidence type="ECO:0000313" key="3">
    <source>
        <dbReference type="Proteomes" id="UP000320722"/>
    </source>
</evidence>